<proteinExistence type="predicted"/>
<reference evidence="2" key="1">
    <citation type="submission" date="2023-02" db="EMBL/GenBank/DDBJ databases">
        <title>Genome of toxic invasive species Heracleum sosnowskyi carries increased number of genes despite the absence of recent whole-genome duplications.</title>
        <authorList>
            <person name="Schelkunov M."/>
            <person name="Shtratnikova V."/>
            <person name="Makarenko M."/>
            <person name="Klepikova A."/>
            <person name="Omelchenko D."/>
            <person name="Novikova G."/>
            <person name="Obukhova E."/>
            <person name="Bogdanov V."/>
            <person name="Penin A."/>
            <person name="Logacheva M."/>
        </authorList>
    </citation>
    <scope>NUCLEOTIDE SEQUENCE</scope>
    <source>
        <strain evidence="2">Hsosn_3</strain>
        <tissue evidence="2">Leaf</tissue>
    </source>
</reference>
<feature type="compositionally biased region" description="Gly residues" evidence="1">
    <location>
        <begin position="77"/>
        <end position="90"/>
    </location>
</feature>
<comment type="caution">
    <text evidence="2">The sequence shown here is derived from an EMBL/GenBank/DDBJ whole genome shotgun (WGS) entry which is preliminary data.</text>
</comment>
<accession>A0AAD8MPP3</accession>
<feature type="compositionally biased region" description="Low complexity" evidence="1">
    <location>
        <begin position="54"/>
        <end position="65"/>
    </location>
</feature>
<reference evidence="2" key="2">
    <citation type="submission" date="2023-05" db="EMBL/GenBank/DDBJ databases">
        <authorList>
            <person name="Schelkunov M.I."/>
        </authorList>
    </citation>
    <scope>NUCLEOTIDE SEQUENCE</scope>
    <source>
        <strain evidence="2">Hsosn_3</strain>
        <tissue evidence="2">Leaf</tissue>
    </source>
</reference>
<dbReference type="Proteomes" id="UP001237642">
    <property type="component" value="Unassembled WGS sequence"/>
</dbReference>
<feature type="compositionally biased region" description="Low complexity" evidence="1">
    <location>
        <begin position="108"/>
        <end position="117"/>
    </location>
</feature>
<dbReference type="InterPro" id="IPR004252">
    <property type="entry name" value="Probable_transposase_24"/>
</dbReference>
<gene>
    <name evidence="2" type="ORF">POM88_022485</name>
</gene>
<protein>
    <submittedName>
        <fullName evidence="2">Uncharacterized protein</fullName>
    </submittedName>
</protein>
<keyword evidence="3" id="KW-1185">Reference proteome</keyword>
<evidence type="ECO:0000256" key="1">
    <source>
        <dbReference type="SAM" id="MobiDB-lite"/>
    </source>
</evidence>
<feature type="compositionally biased region" description="Gly residues" evidence="1">
    <location>
        <begin position="97"/>
        <end position="107"/>
    </location>
</feature>
<dbReference type="Pfam" id="PF03004">
    <property type="entry name" value="Transposase_24"/>
    <property type="match status" value="1"/>
</dbReference>
<dbReference type="AlphaFoldDB" id="A0AAD8MPP3"/>
<evidence type="ECO:0000313" key="3">
    <source>
        <dbReference type="Proteomes" id="UP001237642"/>
    </source>
</evidence>
<feature type="compositionally biased region" description="Gly residues" evidence="1">
    <location>
        <begin position="12"/>
        <end position="53"/>
    </location>
</feature>
<sequence length="443" mass="47710">MTGRRGASARGFGSGRGSRGRGSGNGGFGGNDGSGGRGIGSWGSGNVGLGGNVGNDNDGPGANDDSGGRGSNDQGTNNGGRGGNDGSGGRGDTHGSGVIGHDGGTSGSGESTAAGARGVRGRGASGGGVRRLRDEDENADCVQWDDQGRQIVPLGEDADPRRHRTRGYSPGGFGKYPATPTTVRIAGNLIDCPKALRNLLAVIRMLWPDGCVGVKEIDRKSPKFWDDCIDEFLRYYTWDPIFATEDEARASILVVLRDKLRRALADDKKMADKQIKDGGTYLQHMPLYMKPGVWSRIAEYWNSEGFKKKSTAGQNARKAVKLPHTSGARSFDRRRRDYVQKHGKPNTLVVYKDCHTLKNKDKLGQWITEATKDIIRRHSATTWLATAYSDRAVANPSQLLPTGSPRVSDRKQRPHVVAIVCNRLLLPVRRYCLATNLATTFCR</sequence>
<name>A0AAD8MPP3_9APIA</name>
<feature type="region of interest" description="Disordered" evidence="1">
    <location>
        <begin position="1"/>
        <end position="175"/>
    </location>
</feature>
<evidence type="ECO:0000313" key="2">
    <source>
        <dbReference type="EMBL" id="KAK1384750.1"/>
    </source>
</evidence>
<organism evidence="2 3">
    <name type="scientific">Heracleum sosnowskyi</name>
    <dbReference type="NCBI Taxonomy" id="360622"/>
    <lineage>
        <taxon>Eukaryota</taxon>
        <taxon>Viridiplantae</taxon>
        <taxon>Streptophyta</taxon>
        <taxon>Embryophyta</taxon>
        <taxon>Tracheophyta</taxon>
        <taxon>Spermatophyta</taxon>
        <taxon>Magnoliopsida</taxon>
        <taxon>eudicotyledons</taxon>
        <taxon>Gunneridae</taxon>
        <taxon>Pentapetalae</taxon>
        <taxon>asterids</taxon>
        <taxon>campanulids</taxon>
        <taxon>Apiales</taxon>
        <taxon>Apiaceae</taxon>
        <taxon>Apioideae</taxon>
        <taxon>apioid superclade</taxon>
        <taxon>Tordylieae</taxon>
        <taxon>Tordyliinae</taxon>
        <taxon>Heracleum</taxon>
    </lineage>
</organism>
<feature type="compositionally biased region" description="Low complexity" evidence="1">
    <location>
        <begin position="1"/>
        <end position="11"/>
    </location>
</feature>
<dbReference type="EMBL" id="JAUIZM010000005">
    <property type="protein sequence ID" value="KAK1384750.1"/>
    <property type="molecule type" value="Genomic_DNA"/>
</dbReference>